<dbReference type="GeneID" id="27314007"/>
<keyword evidence="2" id="KW-1133">Transmembrane helix</keyword>
<keyword evidence="4" id="KW-1185">Reference proteome</keyword>
<name>A0A0D2ATY4_9PEZI</name>
<dbReference type="VEuPathDB" id="FungiDB:PV09_06034"/>
<accession>A0A0D2ATY4</accession>
<dbReference type="OrthoDB" id="5352400at2759"/>
<feature type="compositionally biased region" description="Low complexity" evidence="1">
    <location>
        <begin position="353"/>
        <end position="362"/>
    </location>
</feature>
<dbReference type="HOGENOM" id="CLU_065434_0_0_1"/>
<reference evidence="3 4" key="1">
    <citation type="submission" date="2015-01" db="EMBL/GenBank/DDBJ databases">
        <title>The Genome Sequence of Ochroconis gallopava CBS43764.</title>
        <authorList>
            <consortium name="The Broad Institute Genomics Platform"/>
            <person name="Cuomo C."/>
            <person name="de Hoog S."/>
            <person name="Gorbushina A."/>
            <person name="Stielow B."/>
            <person name="Teixiera M."/>
            <person name="Abouelleil A."/>
            <person name="Chapman S.B."/>
            <person name="Priest M."/>
            <person name="Young S.K."/>
            <person name="Wortman J."/>
            <person name="Nusbaum C."/>
            <person name="Birren B."/>
        </authorList>
    </citation>
    <scope>NUCLEOTIDE SEQUENCE [LARGE SCALE GENOMIC DNA]</scope>
    <source>
        <strain evidence="3 4">CBS 43764</strain>
    </source>
</reference>
<feature type="transmembrane region" description="Helical" evidence="2">
    <location>
        <begin position="96"/>
        <end position="115"/>
    </location>
</feature>
<evidence type="ECO:0000313" key="3">
    <source>
        <dbReference type="EMBL" id="KIW02584.1"/>
    </source>
</evidence>
<evidence type="ECO:0000256" key="2">
    <source>
        <dbReference type="SAM" id="Phobius"/>
    </source>
</evidence>
<dbReference type="EMBL" id="KN847548">
    <property type="protein sequence ID" value="KIW02584.1"/>
    <property type="molecule type" value="Genomic_DNA"/>
</dbReference>
<dbReference type="InParanoid" id="A0A0D2ATY4"/>
<keyword evidence="2" id="KW-0472">Membrane</keyword>
<keyword evidence="2" id="KW-0812">Transmembrane</keyword>
<sequence length="362" mass="39853">MLDEKPHKRVGFNAKRWSRKVYWALLGLLVLEFSLIVPFLTLVGISDPNTYRTKLWEDGYLNGFNSSPDTPLYAAANHVQATIPLIWSQKLTTFDLVISILATFVLITKFILLPLHIMYPVISLVVYGLETGLFSYSIYGQTSHDTIDPNHENNGLPWYIAKSCSVAAKPSNVHYCQQAKATFYITVFLLALYASIFLLSIHAIFFPPAPGNTDDDTGFMAKHFPSLGEAETTYEIPQTPMPYTPRTPWGHEMDRIPPTPGTAGGLYAPHAGYATPEAAKERERGISQYGMAPVGQAVTTNLPPVTPRTKAFQALEGGSNAPSMPSSIKAEWGKREPGNLPWSGRNSGGRNSGGRPSSYNKN</sequence>
<evidence type="ECO:0000313" key="4">
    <source>
        <dbReference type="Proteomes" id="UP000053259"/>
    </source>
</evidence>
<dbReference type="STRING" id="253628.A0A0D2ATY4"/>
<feature type="transmembrane region" description="Helical" evidence="2">
    <location>
        <begin position="21"/>
        <end position="45"/>
    </location>
</feature>
<proteinExistence type="predicted"/>
<dbReference type="RefSeq" id="XP_016212453.1">
    <property type="nucleotide sequence ID" value="XM_016359617.1"/>
</dbReference>
<dbReference type="Proteomes" id="UP000053259">
    <property type="component" value="Unassembled WGS sequence"/>
</dbReference>
<gene>
    <name evidence="3" type="ORF">PV09_06034</name>
</gene>
<organism evidence="3 4">
    <name type="scientific">Verruconis gallopava</name>
    <dbReference type="NCBI Taxonomy" id="253628"/>
    <lineage>
        <taxon>Eukaryota</taxon>
        <taxon>Fungi</taxon>
        <taxon>Dikarya</taxon>
        <taxon>Ascomycota</taxon>
        <taxon>Pezizomycotina</taxon>
        <taxon>Dothideomycetes</taxon>
        <taxon>Pleosporomycetidae</taxon>
        <taxon>Venturiales</taxon>
        <taxon>Sympoventuriaceae</taxon>
        <taxon>Verruconis</taxon>
    </lineage>
</organism>
<protein>
    <submittedName>
        <fullName evidence="3">Uncharacterized protein</fullName>
    </submittedName>
</protein>
<dbReference type="AlphaFoldDB" id="A0A0D2ATY4"/>
<evidence type="ECO:0000256" key="1">
    <source>
        <dbReference type="SAM" id="MobiDB-lite"/>
    </source>
</evidence>
<feature type="region of interest" description="Disordered" evidence="1">
    <location>
        <begin position="315"/>
        <end position="362"/>
    </location>
</feature>
<feature type="transmembrane region" description="Helical" evidence="2">
    <location>
        <begin position="181"/>
        <end position="205"/>
    </location>
</feature>